<evidence type="ECO:0000313" key="3">
    <source>
        <dbReference type="EMBL" id="MDO1447749.1"/>
    </source>
</evidence>
<dbReference type="RefSeq" id="WP_302038553.1">
    <property type="nucleotide sequence ID" value="NZ_JAUKPO010000008.1"/>
</dbReference>
<name>A0ABT8R6M2_9BACT</name>
<organism evidence="3 4">
    <name type="scientific">Rhodocytophaga aerolata</name>
    <dbReference type="NCBI Taxonomy" id="455078"/>
    <lineage>
        <taxon>Bacteria</taxon>
        <taxon>Pseudomonadati</taxon>
        <taxon>Bacteroidota</taxon>
        <taxon>Cytophagia</taxon>
        <taxon>Cytophagales</taxon>
        <taxon>Rhodocytophagaceae</taxon>
        <taxon>Rhodocytophaga</taxon>
    </lineage>
</organism>
<dbReference type="EC" id="3.1.1.103" evidence="3"/>
<dbReference type="GO" id="GO:0016787">
    <property type="term" value="F:hydrolase activity"/>
    <property type="evidence" value="ECO:0007669"/>
    <property type="project" value="UniProtKB-KW"/>
</dbReference>
<dbReference type="Pfam" id="PF00144">
    <property type="entry name" value="Beta-lactamase"/>
    <property type="match status" value="1"/>
</dbReference>
<sequence>MIKQTLLRCIYAGLLSASLYACTESHSSEKKFVVTDSLQLHNDSIHRMFNQADAASKAYQLDTFFHSMHKKRGFNGTVLIAQHGQIIYKGAFGYADLRKKDSLTTNTAFQLASVSKQFTAMAVMILKERGLLSYDDEVQKYYPEFPYKGITVRMLLTHRSGLPDYTYFSEDFWPDRKKFLDNQEVIKMMAKHQPKPYYLPDKRYDYSNTGYSVLAAIVEKASKMKFENFMQKEVFKPLGMTHTWVFNGNNTALTEKVAVGYTAGRRVVANSYLNGATGDKGVYSTVEDMFKWDRALYSGKIVKATTLEEAFQPANKEMKKENYGYGWRLKTLDCGQPVVYHGGWWHGYKSYFMRNRHDQSTVIVLTNIANHSLGHLKNVQPILYPEQTLLTVAKTSPTDSVQVAGGE</sequence>
<dbReference type="InterPro" id="IPR050491">
    <property type="entry name" value="AmpC-like"/>
</dbReference>
<dbReference type="Gene3D" id="3.40.710.10">
    <property type="entry name" value="DD-peptidase/beta-lactamase superfamily"/>
    <property type="match status" value="1"/>
</dbReference>
<feature type="domain" description="Beta-lactamase-related" evidence="2">
    <location>
        <begin position="67"/>
        <end position="369"/>
    </location>
</feature>
<comment type="caution">
    <text evidence="3">The sequence shown here is derived from an EMBL/GenBank/DDBJ whole genome shotgun (WGS) entry which is preliminary data.</text>
</comment>
<dbReference type="Proteomes" id="UP001168528">
    <property type="component" value="Unassembled WGS sequence"/>
</dbReference>
<evidence type="ECO:0000313" key="4">
    <source>
        <dbReference type="Proteomes" id="UP001168528"/>
    </source>
</evidence>
<evidence type="ECO:0000259" key="2">
    <source>
        <dbReference type="Pfam" id="PF00144"/>
    </source>
</evidence>
<reference evidence="3" key="1">
    <citation type="submission" date="2023-07" db="EMBL/GenBank/DDBJ databases">
        <title>The genome sequence of Rhodocytophaga aerolata KACC 12507.</title>
        <authorList>
            <person name="Zhang X."/>
        </authorList>
    </citation>
    <scope>NUCLEOTIDE SEQUENCE</scope>
    <source>
        <strain evidence="3">KACC 12507</strain>
    </source>
</reference>
<dbReference type="InterPro" id="IPR001466">
    <property type="entry name" value="Beta-lactam-related"/>
</dbReference>
<dbReference type="PANTHER" id="PTHR46825:SF9">
    <property type="entry name" value="BETA-LACTAMASE-RELATED DOMAIN-CONTAINING PROTEIN"/>
    <property type="match status" value="1"/>
</dbReference>
<dbReference type="EMBL" id="JAUKPO010000008">
    <property type="protein sequence ID" value="MDO1447749.1"/>
    <property type="molecule type" value="Genomic_DNA"/>
</dbReference>
<dbReference type="PANTHER" id="PTHR46825">
    <property type="entry name" value="D-ALANYL-D-ALANINE-CARBOXYPEPTIDASE/ENDOPEPTIDASE AMPH"/>
    <property type="match status" value="1"/>
</dbReference>
<proteinExistence type="predicted"/>
<keyword evidence="4" id="KW-1185">Reference proteome</keyword>
<keyword evidence="3" id="KW-0378">Hydrolase</keyword>
<dbReference type="SUPFAM" id="SSF56601">
    <property type="entry name" value="beta-lactamase/transpeptidase-like"/>
    <property type="match status" value="1"/>
</dbReference>
<protein>
    <submittedName>
        <fullName evidence="3">Serine hydrolase domain-containing protein</fullName>
        <ecNumber evidence="3">3.1.1.103</ecNumber>
    </submittedName>
</protein>
<accession>A0ABT8R6M2</accession>
<evidence type="ECO:0000256" key="1">
    <source>
        <dbReference type="SAM" id="SignalP"/>
    </source>
</evidence>
<dbReference type="PROSITE" id="PS51257">
    <property type="entry name" value="PROKAR_LIPOPROTEIN"/>
    <property type="match status" value="1"/>
</dbReference>
<gene>
    <name evidence="3" type="ORF">Q0590_15870</name>
</gene>
<feature type="signal peptide" evidence="1">
    <location>
        <begin position="1"/>
        <end position="21"/>
    </location>
</feature>
<feature type="chain" id="PRO_5046194527" evidence="1">
    <location>
        <begin position="22"/>
        <end position="407"/>
    </location>
</feature>
<dbReference type="InterPro" id="IPR012338">
    <property type="entry name" value="Beta-lactam/transpept-like"/>
</dbReference>
<keyword evidence="1" id="KW-0732">Signal</keyword>